<comment type="caution">
    <text evidence="3">The sequence shown here is derived from an EMBL/GenBank/DDBJ whole genome shotgun (WGS) entry which is preliminary data.</text>
</comment>
<accession>A0AAE5C6Z5</accession>
<feature type="domain" description="HTH cro/C1-type" evidence="2">
    <location>
        <begin position="49"/>
        <end position="91"/>
    </location>
</feature>
<proteinExistence type="predicted"/>
<dbReference type="Gene3D" id="1.10.260.40">
    <property type="entry name" value="lambda repressor-like DNA-binding domains"/>
    <property type="match status" value="1"/>
</dbReference>
<dbReference type="EMBL" id="WUFC01000046">
    <property type="protein sequence ID" value="NEI52676.1"/>
    <property type="molecule type" value="Genomic_DNA"/>
</dbReference>
<reference evidence="3 4" key="1">
    <citation type="submission" date="2019-12" db="EMBL/GenBank/DDBJ databases">
        <title>Rhizobium genotypes associated with high levels of biological nitrogen fixation by grain legumes in a temperate-maritime cropping system.</title>
        <authorList>
            <person name="Maluk M."/>
            <person name="Francesc Ferrando Molina F."/>
            <person name="Lopez Del Egido L."/>
            <person name="Lafos M."/>
            <person name="Langarica-Fuentes A."/>
            <person name="Gebre Yohannes G."/>
            <person name="Young M.W."/>
            <person name="Martin P."/>
            <person name="Gantlett R."/>
            <person name="Kenicer G."/>
            <person name="Hawes C."/>
            <person name="Begg G.S."/>
            <person name="Quilliam R.S."/>
            <person name="Squire G.R."/>
            <person name="Poole P.S."/>
            <person name="Young P.W."/>
            <person name="Iannetta P.M."/>
            <person name="James E.K."/>
        </authorList>
    </citation>
    <scope>NUCLEOTIDE SEQUENCE [LARGE SCALE GENOMIC DNA]</scope>
    <source>
        <strain evidence="3 4">JHI985</strain>
    </source>
</reference>
<feature type="region of interest" description="Disordered" evidence="1">
    <location>
        <begin position="1"/>
        <end position="22"/>
    </location>
</feature>
<dbReference type="Pfam" id="PF01381">
    <property type="entry name" value="HTH_3"/>
    <property type="match status" value="1"/>
</dbReference>
<dbReference type="AlphaFoldDB" id="A0AAE5C6Z5"/>
<evidence type="ECO:0000313" key="4">
    <source>
        <dbReference type="Proteomes" id="UP000661163"/>
    </source>
</evidence>
<dbReference type="Proteomes" id="UP000661163">
    <property type="component" value="Unassembled WGS sequence"/>
</dbReference>
<name>A0AAE5C6Z5_9HYPH</name>
<evidence type="ECO:0000259" key="2">
    <source>
        <dbReference type="PROSITE" id="PS50943"/>
    </source>
</evidence>
<dbReference type="InterPro" id="IPR010982">
    <property type="entry name" value="Lambda_DNA-bd_dom_sf"/>
</dbReference>
<dbReference type="GO" id="GO:0003677">
    <property type="term" value="F:DNA binding"/>
    <property type="evidence" value="ECO:0007669"/>
    <property type="project" value="InterPro"/>
</dbReference>
<dbReference type="CDD" id="cd00093">
    <property type="entry name" value="HTH_XRE"/>
    <property type="match status" value="1"/>
</dbReference>
<protein>
    <submittedName>
        <fullName evidence="3">Helix-turn-helix domain-containing protein</fullName>
    </submittedName>
</protein>
<gene>
    <name evidence="3" type="ORF">GR217_34220</name>
</gene>
<dbReference type="SUPFAM" id="SSF47413">
    <property type="entry name" value="lambda repressor-like DNA-binding domains"/>
    <property type="match status" value="1"/>
</dbReference>
<dbReference type="PROSITE" id="PS50943">
    <property type="entry name" value="HTH_CROC1"/>
    <property type="match status" value="1"/>
</dbReference>
<dbReference type="InterPro" id="IPR001387">
    <property type="entry name" value="Cro/C1-type_HTH"/>
</dbReference>
<dbReference type="SMART" id="SM00530">
    <property type="entry name" value="HTH_XRE"/>
    <property type="match status" value="1"/>
</dbReference>
<dbReference type="RefSeq" id="WP_164566522.1">
    <property type="nucleotide sequence ID" value="NZ_WUFC01000046.1"/>
</dbReference>
<feature type="compositionally biased region" description="Basic and acidic residues" evidence="1">
    <location>
        <begin position="1"/>
        <end position="16"/>
    </location>
</feature>
<evidence type="ECO:0000256" key="1">
    <source>
        <dbReference type="SAM" id="MobiDB-lite"/>
    </source>
</evidence>
<sequence length="147" mass="16483">MAKGKPEVGSRTEKAANSENLPDVGKQADVELGERIKHLRCEILGISRQADFAERLGVTRGAVGNWEVGKGVKRANLERIARTFHISLVWLAAGRGAPIGKPSIDEKLELLPPEEYDPLYEHFQAMIENRLRWLERKKAEAKSKKKS</sequence>
<evidence type="ECO:0000313" key="3">
    <source>
        <dbReference type="EMBL" id="NEI52676.1"/>
    </source>
</evidence>
<organism evidence="3 4">
    <name type="scientific">Rhizobium ruizarguesonis</name>
    <dbReference type="NCBI Taxonomy" id="2081791"/>
    <lineage>
        <taxon>Bacteria</taxon>
        <taxon>Pseudomonadati</taxon>
        <taxon>Pseudomonadota</taxon>
        <taxon>Alphaproteobacteria</taxon>
        <taxon>Hyphomicrobiales</taxon>
        <taxon>Rhizobiaceae</taxon>
        <taxon>Rhizobium/Agrobacterium group</taxon>
        <taxon>Rhizobium</taxon>
    </lineage>
</organism>